<dbReference type="EMBL" id="JBHSDJ010000023">
    <property type="protein sequence ID" value="MFC4246932.1"/>
    <property type="molecule type" value="Genomic_DNA"/>
</dbReference>
<dbReference type="RefSeq" id="WP_246973582.1">
    <property type="nucleotide sequence ID" value="NZ_CP095397.1"/>
</dbReference>
<dbReference type="AlphaFoldDB" id="A0ABD5NXT6"/>
<dbReference type="InterPro" id="IPR007263">
    <property type="entry name" value="DCC1-like"/>
</dbReference>
<accession>A0ABD5NXT6</accession>
<reference evidence="1 2" key="1">
    <citation type="journal article" date="2014" name="Int. J. Syst. Evol. Microbiol.">
        <title>Complete genome sequence of Corynebacterium casei LMG S-19264T (=DSM 44701T), isolated from a smear-ripened cheese.</title>
        <authorList>
            <consortium name="US DOE Joint Genome Institute (JGI-PGF)"/>
            <person name="Walter F."/>
            <person name="Albersmeier A."/>
            <person name="Kalinowski J."/>
            <person name="Ruckert C."/>
        </authorList>
    </citation>
    <scope>NUCLEOTIDE SEQUENCE [LARGE SCALE GENOMIC DNA]</scope>
    <source>
        <strain evidence="1 2">IBRC-M 10912</strain>
    </source>
</reference>
<protein>
    <submittedName>
        <fullName evidence="1">Thiol-disulfide oxidoreductase DCC family protein</fullName>
    </submittedName>
</protein>
<dbReference type="GeneID" id="71853515"/>
<proteinExistence type="predicted"/>
<evidence type="ECO:0000313" key="1">
    <source>
        <dbReference type="EMBL" id="MFC4246932.1"/>
    </source>
</evidence>
<comment type="caution">
    <text evidence="1">The sequence shown here is derived from an EMBL/GenBank/DDBJ whole genome shotgun (WGS) entry which is preliminary data.</text>
</comment>
<dbReference type="Proteomes" id="UP001595821">
    <property type="component" value="Unassembled WGS sequence"/>
</dbReference>
<gene>
    <name evidence="1" type="ORF">ACFOZ7_07960</name>
</gene>
<evidence type="ECO:0000313" key="2">
    <source>
        <dbReference type="Proteomes" id="UP001595821"/>
    </source>
</evidence>
<organism evidence="1 2">
    <name type="scientific">Natribaculum luteum</name>
    <dbReference type="NCBI Taxonomy" id="1586232"/>
    <lineage>
        <taxon>Archaea</taxon>
        <taxon>Methanobacteriati</taxon>
        <taxon>Methanobacteriota</taxon>
        <taxon>Stenosarchaea group</taxon>
        <taxon>Halobacteria</taxon>
        <taxon>Halobacteriales</taxon>
        <taxon>Natrialbaceae</taxon>
        <taxon>Natribaculum</taxon>
    </lineage>
</organism>
<name>A0ABD5NXT6_9EURY</name>
<dbReference type="Pfam" id="PF04134">
    <property type="entry name" value="DCC1-like"/>
    <property type="match status" value="1"/>
</dbReference>
<sequence>MGREHSPRLVYDDDCGFCTWSAEYAVARGEFELVGFSELTPDQRARLPTDYEECAHLLTDDAVYSCGEAIEETLSRLESPSRYAVAVFRRLPGHERVREPLYRQVADHRALFGRLFHREPPACRESQGQ</sequence>